<dbReference type="OrthoDB" id="1442472at2"/>
<keyword evidence="1" id="KW-0812">Transmembrane</keyword>
<dbReference type="AlphaFoldDB" id="A0A1G9NUC2"/>
<reference evidence="2 3" key="1">
    <citation type="submission" date="2016-10" db="EMBL/GenBank/DDBJ databases">
        <authorList>
            <person name="de Groot N.N."/>
        </authorList>
    </citation>
    <scope>NUCLEOTIDE SEQUENCE [LARGE SCALE GENOMIC DNA]</scope>
    <source>
        <strain evidence="2 3">DSM 19886</strain>
    </source>
</reference>
<keyword evidence="1" id="KW-1133">Transmembrane helix</keyword>
<keyword evidence="1" id="KW-0472">Membrane</keyword>
<evidence type="ECO:0000256" key="1">
    <source>
        <dbReference type="SAM" id="Phobius"/>
    </source>
</evidence>
<dbReference type="EMBL" id="FNGV01000003">
    <property type="protein sequence ID" value="SDL89964.1"/>
    <property type="molecule type" value="Genomic_DNA"/>
</dbReference>
<feature type="transmembrane region" description="Helical" evidence="1">
    <location>
        <begin position="15"/>
        <end position="35"/>
    </location>
</feature>
<dbReference type="RefSeq" id="WP_089887881.1">
    <property type="nucleotide sequence ID" value="NZ_FNGV01000003.1"/>
</dbReference>
<sequence>MDFRKTAFQEHQLTAIKKVISILAPAVLLFLLVFCKEQRSKTDLQTTLEETIKTNFESLIEDGWNNRDMEKLKVISAENYIRTLNGITVATHQNEMEANINIFIEGFPDCEMSVEQIILKGNKLFAHWTFKGTNNGVFGESPPTGKKVNVTGCSTLLFNKQGKIAQEDVYYNELALLQQLGFTLSPPITD</sequence>
<dbReference type="InterPro" id="IPR032710">
    <property type="entry name" value="NTF2-like_dom_sf"/>
</dbReference>
<accession>A0A1G9NUC2</accession>
<evidence type="ECO:0000313" key="3">
    <source>
        <dbReference type="Proteomes" id="UP000199440"/>
    </source>
</evidence>
<dbReference type="Gene3D" id="3.10.450.50">
    <property type="match status" value="1"/>
</dbReference>
<gene>
    <name evidence="2" type="ORF">SAMN04488514_103325</name>
</gene>
<dbReference type="Proteomes" id="UP000199440">
    <property type="component" value="Unassembled WGS sequence"/>
</dbReference>
<dbReference type="Pfam" id="PF07366">
    <property type="entry name" value="SnoaL"/>
    <property type="match status" value="1"/>
</dbReference>
<dbReference type="GO" id="GO:0030638">
    <property type="term" value="P:polyketide metabolic process"/>
    <property type="evidence" value="ECO:0007669"/>
    <property type="project" value="InterPro"/>
</dbReference>
<dbReference type="STRING" id="192904.SAMN04488514_103325"/>
<protein>
    <submittedName>
        <fullName evidence="2">SnoaL-like polyketide cyclase</fullName>
    </submittedName>
</protein>
<dbReference type="SUPFAM" id="SSF54427">
    <property type="entry name" value="NTF2-like"/>
    <property type="match status" value="1"/>
</dbReference>
<name>A0A1G9NUC2_9FLAO</name>
<dbReference type="PANTHER" id="PTHR38436">
    <property type="entry name" value="POLYKETIDE CYCLASE SNOAL-LIKE DOMAIN"/>
    <property type="match status" value="1"/>
</dbReference>
<evidence type="ECO:0000313" key="2">
    <source>
        <dbReference type="EMBL" id="SDL89964.1"/>
    </source>
</evidence>
<organism evidence="2 3">
    <name type="scientific">Kriegella aquimaris</name>
    <dbReference type="NCBI Taxonomy" id="192904"/>
    <lineage>
        <taxon>Bacteria</taxon>
        <taxon>Pseudomonadati</taxon>
        <taxon>Bacteroidota</taxon>
        <taxon>Flavobacteriia</taxon>
        <taxon>Flavobacteriales</taxon>
        <taxon>Flavobacteriaceae</taxon>
        <taxon>Kriegella</taxon>
    </lineage>
</organism>
<keyword evidence="3" id="KW-1185">Reference proteome</keyword>
<dbReference type="PANTHER" id="PTHR38436:SF1">
    <property type="entry name" value="ESTER CYCLASE"/>
    <property type="match status" value="1"/>
</dbReference>
<dbReference type="InterPro" id="IPR009959">
    <property type="entry name" value="Cyclase_SnoaL-like"/>
</dbReference>
<proteinExistence type="predicted"/>